<protein>
    <submittedName>
        <fullName evidence="2">Putative Mn2+ efflux pump MntP</fullName>
    </submittedName>
</protein>
<evidence type="ECO:0000313" key="3">
    <source>
        <dbReference type="Proteomes" id="UP000053091"/>
    </source>
</evidence>
<feature type="transmembrane region" description="Helical" evidence="1">
    <location>
        <begin position="106"/>
        <end position="126"/>
    </location>
</feature>
<organism evidence="2">
    <name type="scientific">Lentimicrobium saccharophilum</name>
    <dbReference type="NCBI Taxonomy" id="1678841"/>
    <lineage>
        <taxon>Bacteria</taxon>
        <taxon>Pseudomonadati</taxon>
        <taxon>Bacteroidota</taxon>
        <taxon>Bacteroidia</taxon>
        <taxon>Bacteroidales</taxon>
        <taxon>Lentimicrobiaceae</taxon>
        <taxon>Lentimicrobium</taxon>
    </lineage>
</organism>
<reference evidence="2" key="1">
    <citation type="journal article" date="2015" name="Genome Announc.">
        <title>Draft Genome Sequence of Bacteroidales Strain TBC1, a Novel Isolate from a Methanogenic Wastewater Treatment System.</title>
        <authorList>
            <person name="Tourlousse D.M."/>
            <person name="Matsuura N."/>
            <person name="Sun L."/>
            <person name="Toyonaga M."/>
            <person name="Kuroda K."/>
            <person name="Ohashi A."/>
            <person name="Cruz R."/>
            <person name="Yamaguchi T."/>
            <person name="Sekiguchi Y."/>
        </authorList>
    </citation>
    <scope>NUCLEOTIDE SEQUENCE [LARGE SCALE GENOMIC DNA]</scope>
    <source>
        <strain evidence="2">TBC1</strain>
    </source>
</reference>
<feature type="transmembrane region" description="Helical" evidence="1">
    <location>
        <begin position="132"/>
        <end position="152"/>
    </location>
</feature>
<proteinExistence type="predicted"/>
<feature type="transmembrane region" description="Helical" evidence="1">
    <location>
        <begin position="164"/>
        <end position="185"/>
    </location>
</feature>
<gene>
    <name evidence="2" type="ORF">TBC1_1153</name>
</gene>
<dbReference type="Proteomes" id="UP000053091">
    <property type="component" value="Unassembled WGS sequence"/>
</dbReference>
<accession>A0A0S7BY89</accession>
<keyword evidence="1" id="KW-1133">Transmembrane helix</keyword>
<dbReference type="RefSeq" id="WP_137305316.1">
    <property type="nucleotide sequence ID" value="NZ_DF968182.1"/>
</dbReference>
<evidence type="ECO:0000256" key="1">
    <source>
        <dbReference type="SAM" id="Phobius"/>
    </source>
</evidence>
<keyword evidence="1" id="KW-0812">Transmembrane</keyword>
<feature type="transmembrane region" description="Helical" evidence="1">
    <location>
        <begin position="6"/>
        <end position="25"/>
    </location>
</feature>
<evidence type="ECO:0000313" key="2">
    <source>
        <dbReference type="EMBL" id="GAP41926.1"/>
    </source>
</evidence>
<keyword evidence="1" id="KW-0472">Membrane</keyword>
<feature type="transmembrane region" description="Helical" evidence="1">
    <location>
        <begin position="37"/>
        <end position="64"/>
    </location>
</feature>
<name>A0A0S7BY89_9BACT</name>
<dbReference type="EMBL" id="DF968182">
    <property type="protein sequence ID" value="GAP41926.1"/>
    <property type="molecule type" value="Genomic_DNA"/>
</dbReference>
<dbReference type="STRING" id="1678841.TBC1_1153"/>
<dbReference type="AlphaFoldDB" id="A0A0S7BY89"/>
<sequence length="186" mass="19905">MTQAEIFILVAALSAEGFAGSWYTGALHRKLDEPLPAAMPVVLALIRSLVMMAGFFAGAAISPFINDNKIIFGLILIFITGLKISMETFRFNPEEKIILVDNFTTLLLWSVAGSFSVFLAGAGAGLGIAVSYAALAVFFLISVLGSYAGLSFGARKGLRPGVRYMVLASGVVIMILSLRMFILLLF</sequence>
<feature type="transmembrane region" description="Helical" evidence="1">
    <location>
        <begin position="70"/>
        <end position="86"/>
    </location>
</feature>
<keyword evidence="3" id="KW-1185">Reference proteome</keyword>